<evidence type="ECO:0000256" key="3">
    <source>
        <dbReference type="ARBA" id="ARBA00023274"/>
    </source>
</evidence>
<gene>
    <name evidence="6" type="ORF">B4U80_02225</name>
</gene>
<sequence length="186" mass="20724">MHAFINSVKFAKNLSVILSGQCFRNGCLFRRQMTASAEQVLKTPQPSTETKEYPEKLHNIVEQISGLTLLEVSELNKLLKLTLNIPDAPMMQMASLPMSTAKVEAKEAEAPAAVKTDYTLKLVKFDETKKVALIKHVKTLLEGMNLVQAKKFVETLPQIIKTNLTKDEAEKLKKGLEEFGGSCTME</sequence>
<dbReference type="GO" id="GO:0005762">
    <property type="term" value="C:mitochondrial large ribosomal subunit"/>
    <property type="evidence" value="ECO:0007669"/>
    <property type="project" value="TreeGrafter"/>
</dbReference>
<dbReference type="InterPro" id="IPR008932">
    <property type="entry name" value="Ribosomal_bL12_oligo"/>
</dbReference>
<dbReference type="EMBL" id="NCKV01001624">
    <property type="protein sequence ID" value="RWS28021.1"/>
    <property type="molecule type" value="Genomic_DNA"/>
</dbReference>
<dbReference type="GO" id="GO:0003729">
    <property type="term" value="F:mRNA binding"/>
    <property type="evidence" value="ECO:0007669"/>
    <property type="project" value="TreeGrafter"/>
</dbReference>
<evidence type="ECO:0000259" key="5">
    <source>
        <dbReference type="Pfam" id="PF16320"/>
    </source>
</evidence>
<dbReference type="SUPFAM" id="SSF48300">
    <property type="entry name" value="Ribosomal protein L7/12, oligomerisation (N-terminal) domain"/>
    <property type="match status" value="1"/>
</dbReference>
<keyword evidence="2 6" id="KW-0689">Ribosomal protein</keyword>
<evidence type="ECO:0000313" key="6">
    <source>
        <dbReference type="EMBL" id="RWS28021.1"/>
    </source>
</evidence>
<dbReference type="PANTHER" id="PTHR45987">
    <property type="entry name" value="39S RIBOSOMAL PROTEIN L12"/>
    <property type="match status" value="1"/>
</dbReference>
<evidence type="ECO:0000259" key="4">
    <source>
        <dbReference type="Pfam" id="PF00542"/>
    </source>
</evidence>
<dbReference type="STRING" id="299467.A0A443SKG7"/>
<reference evidence="6 7" key="1">
    <citation type="journal article" date="2018" name="Gigascience">
        <title>Genomes of trombidid mites reveal novel predicted allergens and laterally-transferred genes associated with secondary metabolism.</title>
        <authorList>
            <person name="Dong X."/>
            <person name="Chaisiri K."/>
            <person name="Xia D."/>
            <person name="Armstrong S.D."/>
            <person name="Fang Y."/>
            <person name="Donnelly M.J."/>
            <person name="Kadowaki T."/>
            <person name="McGarry J.W."/>
            <person name="Darby A.C."/>
            <person name="Makepeace B.L."/>
        </authorList>
    </citation>
    <scope>NUCLEOTIDE SEQUENCE [LARGE SCALE GENOMIC DNA]</scope>
    <source>
        <strain evidence="6">UoL-UT</strain>
    </source>
</reference>
<organism evidence="6 7">
    <name type="scientific">Leptotrombidium deliense</name>
    <dbReference type="NCBI Taxonomy" id="299467"/>
    <lineage>
        <taxon>Eukaryota</taxon>
        <taxon>Metazoa</taxon>
        <taxon>Ecdysozoa</taxon>
        <taxon>Arthropoda</taxon>
        <taxon>Chelicerata</taxon>
        <taxon>Arachnida</taxon>
        <taxon>Acari</taxon>
        <taxon>Acariformes</taxon>
        <taxon>Trombidiformes</taxon>
        <taxon>Prostigmata</taxon>
        <taxon>Anystina</taxon>
        <taxon>Parasitengona</taxon>
        <taxon>Trombiculoidea</taxon>
        <taxon>Trombiculidae</taxon>
        <taxon>Leptotrombidium</taxon>
    </lineage>
</organism>
<evidence type="ECO:0000256" key="1">
    <source>
        <dbReference type="ARBA" id="ARBA00007197"/>
    </source>
</evidence>
<dbReference type="Gene3D" id="1.20.5.710">
    <property type="entry name" value="Single helix bin"/>
    <property type="match status" value="1"/>
</dbReference>
<feature type="domain" description="Large ribosomal subunit protein bL12 oligomerization" evidence="5">
    <location>
        <begin position="58"/>
        <end position="97"/>
    </location>
</feature>
<keyword evidence="7" id="KW-1185">Reference proteome</keyword>
<dbReference type="Pfam" id="PF16320">
    <property type="entry name" value="Ribosomal_L12_N"/>
    <property type="match status" value="1"/>
</dbReference>
<keyword evidence="3" id="KW-0687">Ribonucleoprotein</keyword>
<dbReference type="Proteomes" id="UP000288716">
    <property type="component" value="Unassembled WGS sequence"/>
</dbReference>
<dbReference type="SUPFAM" id="SSF54736">
    <property type="entry name" value="ClpS-like"/>
    <property type="match status" value="1"/>
</dbReference>
<dbReference type="GO" id="GO:0006412">
    <property type="term" value="P:translation"/>
    <property type="evidence" value="ECO:0007669"/>
    <property type="project" value="InterPro"/>
</dbReference>
<dbReference type="Pfam" id="PF00542">
    <property type="entry name" value="Ribosomal_L12"/>
    <property type="match status" value="1"/>
</dbReference>
<comment type="similarity">
    <text evidence="1">Belongs to the bacterial ribosomal protein bL12 family.</text>
</comment>
<dbReference type="GO" id="GO:0003735">
    <property type="term" value="F:structural constituent of ribosome"/>
    <property type="evidence" value="ECO:0007669"/>
    <property type="project" value="InterPro"/>
</dbReference>
<dbReference type="Gene3D" id="3.30.1390.10">
    <property type="match status" value="1"/>
</dbReference>
<dbReference type="InterPro" id="IPR014719">
    <property type="entry name" value="Ribosomal_bL12_C/ClpS-like"/>
</dbReference>
<evidence type="ECO:0000256" key="2">
    <source>
        <dbReference type="ARBA" id="ARBA00022980"/>
    </source>
</evidence>
<name>A0A443SKG7_9ACAR</name>
<comment type="caution">
    <text evidence="6">The sequence shown here is derived from an EMBL/GenBank/DDBJ whole genome shotgun (WGS) entry which is preliminary data.</text>
</comment>
<feature type="domain" description="Large ribosomal subunit protein bL12 C-terminal" evidence="4">
    <location>
        <begin position="119"/>
        <end position="185"/>
    </location>
</feature>
<dbReference type="AlphaFoldDB" id="A0A443SKG7"/>
<protein>
    <submittedName>
        <fullName evidence="6">60S ribosomal protein L7/L12-like protein</fullName>
    </submittedName>
</protein>
<proteinExistence type="inferred from homology"/>
<dbReference type="OrthoDB" id="250175at2759"/>
<evidence type="ECO:0000313" key="7">
    <source>
        <dbReference type="Proteomes" id="UP000288716"/>
    </source>
</evidence>
<dbReference type="InterPro" id="IPR036235">
    <property type="entry name" value="Ribosomal_bL12_oligo_N_sf"/>
</dbReference>
<dbReference type="VEuPathDB" id="VectorBase:LDEU004020"/>
<dbReference type="PANTHER" id="PTHR45987:SF4">
    <property type="entry name" value="LARGE RIBOSOMAL SUBUNIT PROTEIN BL12M"/>
    <property type="match status" value="1"/>
</dbReference>
<dbReference type="FunFam" id="3.30.1390.10:FF:000001">
    <property type="entry name" value="50S ribosomal protein L7/L12"/>
    <property type="match status" value="1"/>
</dbReference>
<dbReference type="InterPro" id="IPR013823">
    <property type="entry name" value="Ribosomal_bL12_C"/>
</dbReference>
<accession>A0A443SKG7</accession>
<dbReference type="InterPro" id="IPR000206">
    <property type="entry name" value="Ribosomal_bL12"/>
</dbReference>